<comment type="subcellular location">
    <subcellularLocation>
        <location evidence="3">Cleavage furrow</location>
    </subcellularLocation>
    <subcellularLocation>
        <location evidence="2">Cytoplasmic vesicle</location>
    </subcellularLocation>
    <subcellularLocation>
        <location evidence="1">Midbody</location>
    </subcellularLocation>
    <subcellularLocation>
        <location evidence="4">Recycling endosome membrane</location>
        <topology evidence="4">Peripheral membrane protein</topology>
    </subcellularLocation>
</comment>
<dbReference type="InterPro" id="IPR019018">
    <property type="entry name" value="Rab-bd_FIP-RBD"/>
</dbReference>
<dbReference type="Gene3D" id="1.20.5.2440">
    <property type="match status" value="1"/>
</dbReference>
<evidence type="ECO:0000256" key="13">
    <source>
        <dbReference type="SAM" id="MobiDB-lite"/>
    </source>
</evidence>
<keyword evidence="7" id="KW-0967">Endosome</keyword>
<dbReference type="GO" id="GO:0032154">
    <property type="term" value="C:cleavage furrow"/>
    <property type="evidence" value="ECO:0007669"/>
    <property type="project" value="UniProtKB-SubCell"/>
</dbReference>
<dbReference type="Pfam" id="PF09457">
    <property type="entry name" value="RBD-FIP"/>
    <property type="match status" value="1"/>
</dbReference>
<dbReference type="Ensembl" id="ENSOSIT00000037702.1">
    <property type="protein sequence ID" value="ENSOSIP00000035753.1"/>
    <property type="gene ID" value="ENSOSIG00000017626.1"/>
</dbReference>
<dbReference type="Gene3D" id="1.10.238.10">
    <property type="entry name" value="EF-hand"/>
    <property type="match status" value="1"/>
</dbReference>
<dbReference type="InterPro" id="IPR011992">
    <property type="entry name" value="EF-hand-dom_pair"/>
</dbReference>
<feature type="region of interest" description="Disordered" evidence="13">
    <location>
        <begin position="149"/>
        <end position="181"/>
    </location>
</feature>
<feature type="domain" description="EF-hand" evidence="14">
    <location>
        <begin position="14"/>
        <end position="49"/>
    </location>
</feature>
<accession>A0A8C7Z0M2</accession>
<dbReference type="InterPro" id="IPR051977">
    <property type="entry name" value="Rab11-interacting_regulator"/>
</dbReference>
<keyword evidence="8 12" id="KW-0175">Coiled coil</keyword>
<proteinExistence type="predicted"/>
<dbReference type="GeneTree" id="ENSGT00440000033742"/>
<dbReference type="PROSITE" id="PS50222">
    <property type="entry name" value="EF_HAND_2"/>
    <property type="match status" value="1"/>
</dbReference>
<evidence type="ECO:0000259" key="14">
    <source>
        <dbReference type="PROSITE" id="PS50222"/>
    </source>
</evidence>
<dbReference type="GO" id="GO:0032465">
    <property type="term" value="P:regulation of cytokinesis"/>
    <property type="evidence" value="ECO:0007669"/>
    <property type="project" value="TreeGrafter"/>
</dbReference>
<dbReference type="PANTHER" id="PTHR15726:SF5">
    <property type="entry name" value="RAB11 FAMILY-INTERACTING PROTEIN 4"/>
    <property type="match status" value="1"/>
</dbReference>
<dbReference type="GO" id="GO:0030496">
    <property type="term" value="C:midbody"/>
    <property type="evidence" value="ECO:0007669"/>
    <property type="project" value="UniProtKB-SubCell"/>
</dbReference>
<dbReference type="InterPro" id="IPR037245">
    <property type="entry name" value="FIP-RBD_C_sf"/>
</dbReference>
<evidence type="ECO:0000256" key="4">
    <source>
        <dbReference type="ARBA" id="ARBA00004654"/>
    </source>
</evidence>
<dbReference type="SUPFAM" id="SSF144270">
    <property type="entry name" value="Eferin C-derminal domain-like"/>
    <property type="match status" value="1"/>
</dbReference>
<evidence type="ECO:0000256" key="1">
    <source>
        <dbReference type="ARBA" id="ARBA00004214"/>
    </source>
</evidence>
<feature type="coiled-coil region" evidence="12">
    <location>
        <begin position="290"/>
        <end position="485"/>
    </location>
</feature>
<evidence type="ECO:0000256" key="7">
    <source>
        <dbReference type="ARBA" id="ARBA00022753"/>
    </source>
</evidence>
<dbReference type="PROSITE" id="PS51511">
    <property type="entry name" value="FIP_RBD"/>
    <property type="match status" value="1"/>
</dbReference>
<dbReference type="PANTHER" id="PTHR15726">
    <property type="entry name" value="RAB11-FAMILY INTERACTING PROTEIN"/>
    <property type="match status" value="1"/>
</dbReference>
<feature type="compositionally biased region" description="Low complexity" evidence="13">
    <location>
        <begin position="166"/>
        <end position="177"/>
    </location>
</feature>
<evidence type="ECO:0000256" key="6">
    <source>
        <dbReference type="ARBA" id="ARBA00022618"/>
    </source>
</evidence>
<keyword evidence="5" id="KW-0813">Transport</keyword>
<dbReference type="GO" id="GO:0055038">
    <property type="term" value="C:recycling endosome membrane"/>
    <property type="evidence" value="ECO:0007669"/>
    <property type="project" value="UniProtKB-SubCell"/>
</dbReference>
<keyword evidence="17" id="KW-1185">Reference proteome</keyword>
<keyword evidence="6" id="KW-0132">Cell division</keyword>
<evidence type="ECO:0000256" key="2">
    <source>
        <dbReference type="ARBA" id="ARBA00004541"/>
    </source>
</evidence>
<evidence type="ECO:0000313" key="17">
    <source>
        <dbReference type="Proteomes" id="UP000694383"/>
    </source>
</evidence>
<dbReference type="GO" id="GO:0030139">
    <property type="term" value="C:endocytic vesicle"/>
    <property type="evidence" value="ECO:0007669"/>
    <property type="project" value="TreeGrafter"/>
</dbReference>
<dbReference type="SUPFAM" id="SSF47473">
    <property type="entry name" value="EF-hand"/>
    <property type="match status" value="1"/>
</dbReference>
<dbReference type="AlphaFoldDB" id="A0A8C7Z0M2"/>
<dbReference type="InterPro" id="IPR002048">
    <property type="entry name" value="EF_hand_dom"/>
</dbReference>
<dbReference type="GO" id="GO:0032456">
    <property type="term" value="P:endocytic recycling"/>
    <property type="evidence" value="ECO:0007669"/>
    <property type="project" value="TreeGrafter"/>
</dbReference>
<evidence type="ECO:0000313" key="16">
    <source>
        <dbReference type="Ensembl" id="ENSOSIP00000035753.1"/>
    </source>
</evidence>
<feature type="domain" description="FIP-RBD" evidence="15">
    <location>
        <begin position="493"/>
        <end position="555"/>
    </location>
</feature>
<reference evidence="16" key="1">
    <citation type="submission" date="2025-08" db="UniProtKB">
        <authorList>
            <consortium name="Ensembl"/>
        </authorList>
    </citation>
    <scope>IDENTIFICATION</scope>
</reference>
<evidence type="ECO:0000256" key="11">
    <source>
        <dbReference type="ARBA" id="ARBA00023329"/>
    </source>
</evidence>
<dbReference type="GO" id="GO:0051301">
    <property type="term" value="P:cell division"/>
    <property type="evidence" value="ECO:0007669"/>
    <property type="project" value="UniProtKB-KW"/>
</dbReference>
<evidence type="ECO:0000259" key="15">
    <source>
        <dbReference type="PROSITE" id="PS51511"/>
    </source>
</evidence>
<keyword evidence="10" id="KW-0131">Cell cycle</keyword>
<sequence>MEDHVCSEPDQLLQFLRRLKEVFDVCDEDADGFIRVEHLLDLGLQFGQPDEVKKLTRHLYPNAHGKINFKDFCHAVFAIKAIRPYRLDPDSSRVEDNKDVYGSGGETPEGSPAAPSLLCFWLSLLNGSASVISGEEQFEDYGEGVDVDFTPSSPCPEEDSHTNAFSDLGSSLPSSGGQTPQKMGQLYNSDLLDIYCSQCCKKVNLLNDLEARLKNLKASSPNRKITSTAFGRQLFQANHSVFGSSQGSSTEDLFADSYDPCDLDITPKVGFLERKVTELESDSLANSDLKSKLKQENTHLVHRVHELEEQVKDSETKTAESLKEEMKRHREAFSKMERDRNSQIDLLFNRVQQLEDENGEMTLNVCRLKSQTEKLDQEKQKISDKLEDTSLRLKDELDLYRKIMDKVWQNRRDFQKEKESTQELVDDLRRELDYLQIFKSEMEHPGKGKGLSEFSAKTVEMEHEVRRLKQENFKLHDQNDDLNAQILSLSLYEARNLFSCNTKAQCLAAEIDNASRDELVDALKEQEEINLRLKQYMDKIILAILDHNPSILEIKN</sequence>
<dbReference type="FunFam" id="1.20.5.2440:FF:000001">
    <property type="entry name" value="RAB11 family interacting protein 4"/>
    <property type="match status" value="1"/>
</dbReference>
<dbReference type="GO" id="GO:0005509">
    <property type="term" value="F:calcium ion binding"/>
    <property type="evidence" value="ECO:0007669"/>
    <property type="project" value="InterPro"/>
</dbReference>
<dbReference type="InterPro" id="IPR057316">
    <property type="entry name" value="Rab11-FIP3/4_dom"/>
</dbReference>
<organism evidence="16 17">
    <name type="scientific">Oryzias sinensis</name>
    <name type="common">Chinese medaka</name>
    <dbReference type="NCBI Taxonomy" id="183150"/>
    <lineage>
        <taxon>Eukaryota</taxon>
        <taxon>Metazoa</taxon>
        <taxon>Chordata</taxon>
        <taxon>Craniata</taxon>
        <taxon>Vertebrata</taxon>
        <taxon>Euteleostomi</taxon>
        <taxon>Actinopterygii</taxon>
        <taxon>Neopterygii</taxon>
        <taxon>Teleostei</taxon>
        <taxon>Neoteleostei</taxon>
        <taxon>Acanthomorphata</taxon>
        <taxon>Ovalentaria</taxon>
        <taxon>Atherinomorphae</taxon>
        <taxon>Beloniformes</taxon>
        <taxon>Adrianichthyidae</taxon>
        <taxon>Oryziinae</taxon>
        <taxon>Oryzias</taxon>
    </lineage>
</organism>
<feature type="compositionally biased region" description="Basic and acidic residues" evidence="13">
    <location>
        <begin position="90"/>
        <end position="99"/>
    </location>
</feature>
<evidence type="ECO:0000256" key="8">
    <source>
        <dbReference type="ARBA" id="ARBA00023054"/>
    </source>
</evidence>
<name>A0A8C7Z0M2_9TELE</name>
<protein>
    <submittedName>
        <fullName evidence="16">RAB11 family interacting protein 4 (class II) a</fullName>
    </submittedName>
</protein>
<keyword evidence="11" id="KW-0968">Cytoplasmic vesicle</keyword>
<dbReference type="Proteomes" id="UP000694383">
    <property type="component" value="Unplaced"/>
</dbReference>
<evidence type="ECO:0000256" key="12">
    <source>
        <dbReference type="SAM" id="Coils"/>
    </source>
</evidence>
<evidence type="ECO:0000256" key="5">
    <source>
        <dbReference type="ARBA" id="ARBA00022448"/>
    </source>
</evidence>
<feature type="region of interest" description="Disordered" evidence="13">
    <location>
        <begin position="90"/>
        <end position="111"/>
    </location>
</feature>
<dbReference type="Pfam" id="PF25450">
    <property type="entry name" value="Rab11-FIP3"/>
    <property type="match status" value="1"/>
</dbReference>
<evidence type="ECO:0000256" key="3">
    <source>
        <dbReference type="ARBA" id="ARBA00004626"/>
    </source>
</evidence>
<evidence type="ECO:0000256" key="9">
    <source>
        <dbReference type="ARBA" id="ARBA00023136"/>
    </source>
</evidence>
<evidence type="ECO:0000256" key="10">
    <source>
        <dbReference type="ARBA" id="ARBA00023306"/>
    </source>
</evidence>
<reference evidence="16" key="2">
    <citation type="submission" date="2025-09" db="UniProtKB">
        <authorList>
            <consortium name="Ensembl"/>
        </authorList>
    </citation>
    <scope>IDENTIFICATION</scope>
</reference>
<keyword evidence="9" id="KW-0472">Membrane</keyword>